<comment type="caution">
    <text evidence="3">The sequence shown here is derived from an EMBL/GenBank/DDBJ whole genome shotgun (WGS) entry which is preliminary data.</text>
</comment>
<reference evidence="3" key="1">
    <citation type="submission" date="2020-05" db="EMBL/GenBank/DDBJ databases">
        <title>Mycena genomes resolve the evolution of fungal bioluminescence.</title>
        <authorList>
            <person name="Tsai I.J."/>
        </authorList>
    </citation>
    <scope>NUCLEOTIDE SEQUENCE</scope>
    <source>
        <strain evidence="3">110903Hualien_Pintung</strain>
    </source>
</reference>
<dbReference type="EMBL" id="JACAZE010000032">
    <property type="protein sequence ID" value="KAF7288632.1"/>
    <property type="molecule type" value="Genomic_DNA"/>
</dbReference>
<gene>
    <name evidence="3" type="ORF">HMN09_01369100</name>
</gene>
<evidence type="ECO:0000259" key="2">
    <source>
        <dbReference type="Pfam" id="PF18721"/>
    </source>
</evidence>
<organism evidence="3 4">
    <name type="scientific">Mycena chlorophos</name>
    <name type="common">Agaric fungus</name>
    <name type="synonym">Agaricus chlorophos</name>
    <dbReference type="NCBI Taxonomy" id="658473"/>
    <lineage>
        <taxon>Eukaryota</taxon>
        <taxon>Fungi</taxon>
        <taxon>Dikarya</taxon>
        <taxon>Basidiomycota</taxon>
        <taxon>Agaricomycotina</taxon>
        <taxon>Agaricomycetes</taxon>
        <taxon>Agaricomycetidae</taxon>
        <taxon>Agaricales</taxon>
        <taxon>Marasmiineae</taxon>
        <taxon>Mycenaceae</taxon>
        <taxon>Mycena</taxon>
    </lineage>
</organism>
<sequence>MTHGCTDCTHVKRYWSEQNLANIDDQAAAEVAESEAGPASTTPADQSLPEGLSSETIHQPAPADGEPRGYVRMMVMDGKTITHKICAHEPCRNPLANFKNGRFCRQHLGLKDVCGIVPCGRSVHSPGALTCDLQAHIDWHKHWDDRFHRLSYPGVRRVIRRQHEAEESGAASNAHGPSLQVQLQALGETPGEKVVHTFKPKKIYCLQTAQWACGYPIAWGKCYGSESLPQVLGFLNRTWAAFPTFRPNYIVYDKACELLRHIVTQNPHDTWLSTTAFIVDAWHYIGHRANDLLCRTRCNPAPLDGSQPDLVLIEQDENGTTHKTRAFNTETAEQFNSWLNGFESQLQQMTDVNYDFCVHVLMLLYAERVEKQVEKKNRGLTRRFWEEVNSEMDEGMGSN</sequence>
<dbReference type="Pfam" id="PF18721">
    <property type="entry name" value="CxC6"/>
    <property type="match status" value="1"/>
</dbReference>
<evidence type="ECO:0000256" key="1">
    <source>
        <dbReference type="SAM" id="MobiDB-lite"/>
    </source>
</evidence>
<accession>A0A8H6VNU3</accession>
<dbReference type="AlphaFoldDB" id="A0A8H6VNU3"/>
<dbReference type="InterPro" id="IPR040898">
    <property type="entry name" value="CxC6"/>
</dbReference>
<evidence type="ECO:0000313" key="4">
    <source>
        <dbReference type="Proteomes" id="UP000613580"/>
    </source>
</evidence>
<proteinExistence type="predicted"/>
<feature type="region of interest" description="Disordered" evidence="1">
    <location>
        <begin position="27"/>
        <end position="67"/>
    </location>
</feature>
<dbReference type="Proteomes" id="UP000613580">
    <property type="component" value="Unassembled WGS sequence"/>
</dbReference>
<keyword evidence="4" id="KW-1185">Reference proteome</keyword>
<dbReference type="OrthoDB" id="2527272at2759"/>
<feature type="domain" description="CxC6 like cysteine cluster associated with KDZ" evidence="2">
    <location>
        <begin position="75"/>
        <end position="142"/>
    </location>
</feature>
<evidence type="ECO:0000313" key="3">
    <source>
        <dbReference type="EMBL" id="KAF7288632.1"/>
    </source>
</evidence>
<name>A0A8H6VNU3_MYCCL</name>
<protein>
    <recommendedName>
        <fullName evidence="2">CxC6 like cysteine cluster associated with KDZ domain-containing protein</fullName>
    </recommendedName>
</protein>